<dbReference type="PANTHER" id="PTHR43662">
    <property type="match status" value="1"/>
</dbReference>
<feature type="signal peptide" evidence="1">
    <location>
        <begin position="1"/>
        <end position="19"/>
    </location>
</feature>
<feature type="chain" id="PRO_5025612753" description="DUF1996 domain-containing protein" evidence="1">
    <location>
        <begin position="20"/>
        <end position="348"/>
    </location>
</feature>
<feature type="domain" description="DUF1996" evidence="2">
    <location>
        <begin position="36"/>
        <end position="287"/>
    </location>
</feature>
<dbReference type="GeneID" id="54573293"/>
<organism evidence="3 4">
    <name type="scientific">Trematosphaeria pertusa</name>
    <dbReference type="NCBI Taxonomy" id="390896"/>
    <lineage>
        <taxon>Eukaryota</taxon>
        <taxon>Fungi</taxon>
        <taxon>Dikarya</taxon>
        <taxon>Ascomycota</taxon>
        <taxon>Pezizomycotina</taxon>
        <taxon>Dothideomycetes</taxon>
        <taxon>Pleosporomycetidae</taxon>
        <taxon>Pleosporales</taxon>
        <taxon>Massarineae</taxon>
        <taxon>Trematosphaeriaceae</taxon>
        <taxon>Trematosphaeria</taxon>
    </lineage>
</organism>
<dbReference type="InterPro" id="IPR018535">
    <property type="entry name" value="DUF1996"/>
</dbReference>
<dbReference type="Pfam" id="PF09362">
    <property type="entry name" value="DUF1996"/>
    <property type="match status" value="1"/>
</dbReference>
<dbReference type="PANTHER" id="PTHR43662:SF4">
    <property type="entry name" value="DUF1996 DOMAIN-CONTAINING PROTEIN"/>
    <property type="match status" value="1"/>
</dbReference>
<accession>A0A6A6J0T4</accession>
<reference evidence="3" key="1">
    <citation type="journal article" date="2020" name="Stud. Mycol.">
        <title>101 Dothideomycetes genomes: a test case for predicting lifestyles and emergence of pathogens.</title>
        <authorList>
            <person name="Haridas S."/>
            <person name="Albert R."/>
            <person name="Binder M."/>
            <person name="Bloem J."/>
            <person name="Labutti K."/>
            <person name="Salamov A."/>
            <person name="Andreopoulos B."/>
            <person name="Baker S."/>
            <person name="Barry K."/>
            <person name="Bills G."/>
            <person name="Bluhm B."/>
            <person name="Cannon C."/>
            <person name="Castanera R."/>
            <person name="Culley D."/>
            <person name="Daum C."/>
            <person name="Ezra D."/>
            <person name="Gonzalez J."/>
            <person name="Henrissat B."/>
            <person name="Kuo A."/>
            <person name="Liang C."/>
            <person name="Lipzen A."/>
            <person name="Lutzoni F."/>
            <person name="Magnuson J."/>
            <person name="Mondo S."/>
            <person name="Nolan M."/>
            <person name="Ohm R."/>
            <person name="Pangilinan J."/>
            <person name="Park H.-J."/>
            <person name="Ramirez L."/>
            <person name="Alfaro M."/>
            <person name="Sun H."/>
            <person name="Tritt A."/>
            <person name="Yoshinaga Y."/>
            <person name="Zwiers L.-H."/>
            <person name="Turgeon B."/>
            <person name="Goodwin S."/>
            <person name="Spatafora J."/>
            <person name="Crous P."/>
            <person name="Grigoriev I."/>
        </authorList>
    </citation>
    <scope>NUCLEOTIDE SEQUENCE</scope>
    <source>
        <strain evidence="3">CBS 122368</strain>
    </source>
</reference>
<dbReference type="Proteomes" id="UP000800094">
    <property type="component" value="Unassembled WGS sequence"/>
</dbReference>
<keyword evidence="4" id="KW-1185">Reference proteome</keyword>
<proteinExistence type="predicted"/>
<gene>
    <name evidence="3" type="ORF">BU26DRAFT_149960</name>
</gene>
<dbReference type="AlphaFoldDB" id="A0A6A6J0T4"/>
<protein>
    <recommendedName>
        <fullName evidence="2">DUF1996 domain-containing protein</fullName>
    </recommendedName>
</protein>
<evidence type="ECO:0000259" key="2">
    <source>
        <dbReference type="Pfam" id="PF09362"/>
    </source>
</evidence>
<dbReference type="EMBL" id="ML987190">
    <property type="protein sequence ID" value="KAF2255033.1"/>
    <property type="molecule type" value="Genomic_DNA"/>
</dbReference>
<evidence type="ECO:0000313" key="4">
    <source>
        <dbReference type="Proteomes" id="UP000800094"/>
    </source>
</evidence>
<dbReference type="RefSeq" id="XP_033690037.1">
    <property type="nucleotide sequence ID" value="XM_033819963.1"/>
</dbReference>
<dbReference type="OrthoDB" id="74764at2759"/>
<keyword evidence="1" id="KW-0732">Signal</keyword>
<sequence length="348" mass="37381">MQWATLAAAAALFAQNVAAQQMLRFACSQLVVERTDPLVNPGMKYTPHLHQIVGGNSFNVTMDPANDPATLSTCTSCSFVQDKSNYWTAVMFFKAKNGTYHRVPQVGNGGPQGALQNKGGLDVYYIPSGKVTAFKKGFRMLAGSATNTDDSKVNKGNICHRCWTSSNENTFVGMQPCSGTDTVAIPADTTCKMIRQTIVFPACWDGKNLDSPDHQSHVAYGQGSGATGGGACPSTHPVKLPQVMYELMWNVTTFADKSQWPTDGSRPFVYSMNLGGSAAHGDYVFGWEGDSLQKAMDNGCTLNQACPKAGLTTQPAATYNACNKKQQAPEDVDGWLKAMPMGEMAIKA</sequence>
<name>A0A6A6J0T4_9PLEO</name>
<evidence type="ECO:0000313" key="3">
    <source>
        <dbReference type="EMBL" id="KAF2255033.1"/>
    </source>
</evidence>
<evidence type="ECO:0000256" key="1">
    <source>
        <dbReference type="SAM" id="SignalP"/>
    </source>
</evidence>